<proteinExistence type="predicted"/>
<reference evidence="1 2" key="1">
    <citation type="submission" date="2017-07" db="EMBL/GenBank/DDBJ databases">
        <title>Leptospira spp. isolated from tropical soils.</title>
        <authorList>
            <person name="Thibeaux R."/>
            <person name="Iraola G."/>
            <person name="Ferres I."/>
            <person name="Bierque E."/>
            <person name="Girault D."/>
            <person name="Soupe-Gilbert M.-E."/>
            <person name="Picardeau M."/>
            <person name="Goarant C."/>
        </authorList>
    </citation>
    <scope>NUCLEOTIDE SEQUENCE [LARGE SCALE GENOMIC DNA]</scope>
    <source>
        <strain evidence="1 2">MCA1-C-A1</strain>
    </source>
</reference>
<dbReference type="RefSeq" id="WP_100705922.1">
    <property type="nucleotide sequence ID" value="NZ_NPDL01000003.1"/>
</dbReference>
<dbReference type="OrthoDB" id="334780at2"/>
<protein>
    <submittedName>
        <fullName evidence="1">Uncharacterized protein</fullName>
    </submittedName>
</protein>
<evidence type="ECO:0000313" key="2">
    <source>
        <dbReference type="Proteomes" id="UP000232196"/>
    </source>
</evidence>
<dbReference type="AlphaFoldDB" id="A0A2M9XES0"/>
<organism evidence="1 2">
    <name type="scientific">Leptospira hartskeerlii</name>
    <dbReference type="NCBI Taxonomy" id="2023177"/>
    <lineage>
        <taxon>Bacteria</taxon>
        <taxon>Pseudomonadati</taxon>
        <taxon>Spirochaetota</taxon>
        <taxon>Spirochaetia</taxon>
        <taxon>Leptospirales</taxon>
        <taxon>Leptospiraceae</taxon>
        <taxon>Leptospira</taxon>
    </lineage>
</organism>
<gene>
    <name evidence="1" type="ORF">CH357_06410</name>
</gene>
<comment type="caution">
    <text evidence="1">The sequence shown here is derived from an EMBL/GenBank/DDBJ whole genome shotgun (WGS) entry which is preliminary data.</text>
</comment>
<keyword evidence="2" id="KW-1185">Reference proteome</keyword>
<sequence>MHPNHFETVYIRKNVIEEELSKLLKEFSGLNYKTLSDYDKGVYDGYTQAVTEILKRVQNKR</sequence>
<dbReference type="Proteomes" id="UP000232196">
    <property type="component" value="Unassembled WGS sequence"/>
</dbReference>
<accession>A0A2M9XES0</accession>
<evidence type="ECO:0000313" key="1">
    <source>
        <dbReference type="EMBL" id="PJZ26129.1"/>
    </source>
</evidence>
<name>A0A2M9XES0_9LEPT</name>
<dbReference type="EMBL" id="NPDN01000003">
    <property type="protein sequence ID" value="PJZ26129.1"/>
    <property type="molecule type" value="Genomic_DNA"/>
</dbReference>